<gene>
    <name evidence="4" type="ORF">A3C06_03040</name>
</gene>
<comment type="caution">
    <text evidence="4">The sequence shown here is derived from an EMBL/GenBank/DDBJ whole genome shotgun (WGS) entry which is preliminary data.</text>
</comment>
<name>A0A1G2MRK1_9BACT</name>
<proteinExistence type="predicted"/>
<dbReference type="PANTHER" id="PTHR43584:SF8">
    <property type="entry name" value="N-ACETYLMURAMATE ALPHA-1-PHOSPHATE URIDYLYLTRANSFERASE"/>
    <property type="match status" value="1"/>
</dbReference>
<dbReference type="GO" id="GO:0016779">
    <property type="term" value="F:nucleotidyltransferase activity"/>
    <property type="evidence" value="ECO:0007669"/>
    <property type="project" value="UniProtKB-KW"/>
</dbReference>
<evidence type="ECO:0000256" key="2">
    <source>
        <dbReference type="ARBA" id="ARBA00022695"/>
    </source>
</evidence>
<dbReference type="InterPro" id="IPR050065">
    <property type="entry name" value="GlmU-like"/>
</dbReference>
<dbReference type="PANTHER" id="PTHR43584">
    <property type="entry name" value="NUCLEOTIDYL TRANSFERASE"/>
    <property type="match status" value="1"/>
</dbReference>
<dbReference type="InterPro" id="IPR005835">
    <property type="entry name" value="NTP_transferase_dom"/>
</dbReference>
<dbReference type="Pfam" id="PF00483">
    <property type="entry name" value="NTP_transferase"/>
    <property type="match status" value="1"/>
</dbReference>
<feature type="domain" description="Nucleotidyl transferase" evidence="3">
    <location>
        <begin position="2"/>
        <end position="220"/>
    </location>
</feature>
<dbReference type="STRING" id="1802312.A3C06_03040"/>
<dbReference type="EMBL" id="MHRQ01000020">
    <property type="protein sequence ID" value="OHA26527.1"/>
    <property type="molecule type" value="Genomic_DNA"/>
</dbReference>
<dbReference type="Proteomes" id="UP000177565">
    <property type="component" value="Unassembled WGS sequence"/>
</dbReference>
<dbReference type="AlphaFoldDB" id="A0A1G2MRK1"/>
<evidence type="ECO:0000256" key="1">
    <source>
        <dbReference type="ARBA" id="ARBA00022679"/>
    </source>
</evidence>
<evidence type="ECO:0000259" key="3">
    <source>
        <dbReference type="Pfam" id="PF00483"/>
    </source>
</evidence>
<keyword evidence="1" id="KW-0808">Transferase</keyword>
<accession>A0A1G2MRK1</accession>
<reference evidence="4 5" key="1">
    <citation type="journal article" date="2016" name="Nat. Commun.">
        <title>Thousands of microbial genomes shed light on interconnected biogeochemical processes in an aquifer system.</title>
        <authorList>
            <person name="Anantharaman K."/>
            <person name="Brown C.T."/>
            <person name="Hug L.A."/>
            <person name="Sharon I."/>
            <person name="Castelle C.J."/>
            <person name="Probst A.J."/>
            <person name="Thomas B.C."/>
            <person name="Singh A."/>
            <person name="Wilkins M.J."/>
            <person name="Karaoz U."/>
            <person name="Brodie E.L."/>
            <person name="Williams K.H."/>
            <person name="Hubbard S.S."/>
            <person name="Banfield J.F."/>
        </authorList>
    </citation>
    <scope>NUCLEOTIDE SEQUENCE [LARGE SCALE GENOMIC DNA]</scope>
</reference>
<protein>
    <recommendedName>
        <fullName evidence="3">Nucleotidyl transferase domain-containing protein</fullName>
    </recommendedName>
</protein>
<dbReference type="CDD" id="cd04181">
    <property type="entry name" value="NTP_transferase"/>
    <property type="match status" value="1"/>
</dbReference>
<evidence type="ECO:0000313" key="5">
    <source>
        <dbReference type="Proteomes" id="UP000177565"/>
    </source>
</evidence>
<keyword evidence="2" id="KW-0548">Nucleotidyltransferase</keyword>
<dbReference type="SUPFAM" id="SSF53448">
    <property type="entry name" value="Nucleotide-diphospho-sugar transferases"/>
    <property type="match status" value="1"/>
</dbReference>
<organism evidence="4 5">
    <name type="scientific">Candidatus Taylorbacteria bacterium RIFCSPHIGHO2_02_FULL_46_13</name>
    <dbReference type="NCBI Taxonomy" id="1802312"/>
    <lineage>
        <taxon>Bacteria</taxon>
        <taxon>Candidatus Tayloriibacteriota</taxon>
    </lineage>
</organism>
<dbReference type="Gene3D" id="3.90.550.10">
    <property type="entry name" value="Spore Coat Polysaccharide Biosynthesis Protein SpsA, Chain A"/>
    <property type="match status" value="1"/>
</dbReference>
<sequence length="228" mass="25547">MKAVILAAGEGKRMGPLTVDIPKPMLRLAGRPLLEHLLESLPASVDEVILVVGYRADQIKAHFGEHFGRFRIHYVHQEKPEGTARALALSKHLLGQERFLSLYADDLHGRDDLEALLKYPLSVLVKEVSNPERFGVVELSDNGKVVSIVEKPSEPKNNLVVTGPAVLDKRIFEFEPPEHASGEFFLAEAIGKLVEHHPVVAVVQKFWMPIGYPKDLEKAQLWFKVKQI</sequence>
<evidence type="ECO:0000313" key="4">
    <source>
        <dbReference type="EMBL" id="OHA26527.1"/>
    </source>
</evidence>
<dbReference type="InterPro" id="IPR029044">
    <property type="entry name" value="Nucleotide-diphossugar_trans"/>
</dbReference>